<dbReference type="PANTHER" id="PTHR11265:SF0">
    <property type="entry name" value="12S RRNA N4-METHYLCYTIDINE METHYLTRANSFERASE"/>
    <property type="match status" value="1"/>
</dbReference>
<keyword evidence="2" id="KW-1185">Reference proteome</keyword>
<dbReference type="GO" id="GO:0032259">
    <property type="term" value="P:methylation"/>
    <property type="evidence" value="ECO:0007669"/>
    <property type="project" value="UniProtKB-KW"/>
</dbReference>
<keyword evidence="1" id="KW-0489">Methyltransferase</keyword>
<dbReference type="GO" id="GO:0008168">
    <property type="term" value="F:methyltransferase activity"/>
    <property type="evidence" value="ECO:0007669"/>
    <property type="project" value="UniProtKB-KW"/>
</dbReference>
<dbReference type="PANTHER" id="PTHR11265">
    <property type="entry name" value="S-ADENOSYL-METHYLTRANSFERASE MRAW"/>
    <property type="match status" value="1"/>
</dbReference>
<name>A0ABX8V1T2_9BACT</name>
<evidence type="ECO:0000313" key="2">
    <source>
        <dbReference type="Proteomes" id="UP000826014"/>
    </source>
</evidence>
<protein>
    <submittedName>
        <fullName evidence="1">Ribosomal RNA small subunit methyltransferase H</fullName>
        <ecNumber evidence="1">2.1.1.199</ecNumber>
    </submittedName>
</protein>
<organism evidence="1 2">
    <name type="scientific">Candidatus Rhabdochlamydia oedothoracis</name>
    <dbReference type="NCBI Taxonomy" id="2720720"/>
    <lineage>
        <taxon>Bacteria</taxon>
        <taxon>Pseudomonadati</taxon>
        <taxon>Chlamydiota</taxon>
        <taxon>Chlamydiia</taxon>
        <taxon>Parachlamydiales</taxon>
        <taxon>Candidatus Rhabdochlamydiaceae</taxon>
        <taxon>Candidatus Rhabdochlamydia</taxon>
    </lineage>
</organism>
<gene>
    <name evidence="1" type="ORF">RHABOEDO_001488</name>
</gene>
<proteinExistence type="predicted"/>
<dbReference type="Gene3D" id="3.40.50.150">
    <property type="entry name" value="Vaccinia Virus protein VP39"/>
    <property type="match status" value="1"/>
</dbReference>
<sequence>MTHNRPQTEHVSILVEEMLHFFQNSQLSIFFDGTLGAGGHAKSILEAHPEIQRFIGCDKDPEALEIAARVLEPWKGKVDLIQGNFASLNQYLNQRNIQRVDGFFLT</sequence>
<dbReference type="Pfam" id="PF01795">
    <property type="entry name" value="Methyltransf_5"/>
    <property type="match status" value="1"/>
</dbReference>
<dbReference type="EMBL" id="CP075587">
    <property type="protein sequence ID" value="QYF49198.1"/>
    <property type="molecule type" value="Genomic_DNA"/>
</dbReference>
<dbReference type="InterPro" id="IPR029063">
    <property type="entry name" value="SAM-dependent_MTases_sf"/>
</dbReference>
<evidence type="ECO:0000313" key="1">
    <source>
        <dbReference type="EMBL" id="QYF49198.1"/>
    </source>
</evidence>
<accession>A0ABX8V1T2</accession>
<keyword evidence="1" id="KW-0808">Transferase</keyword>
<dbReference type="SUPFAM" id="SSF53335">
    <property type="entry name" value="S-adenosyl-L-methionine-dependent methyltransferases"/>
    <property type="match status" value="1"/>
</dbReference>
<reference evidence="1 2" key="1">
    <citation type="journal article" date="2022" name="bioRxiv">
        <title>Ecology and evolution of chlamydial symbionts of arthropods.</title>
        <authorList>
            <person name="Halter T."/>
            <person name="Koestlbacher S."/>
            <person name="Collingro A."/>
            <person name="Sixt B.S."/>
            <person name="Toenshoff E.R."/>
            <person name="Hendrickx F."/>
            <person name="Kostanjsek R."/>
            <person name="Horn M."/>
        </authorList>
    </citation>
    <scope>NUCLEOTIDE SEQUENCE [LARGE SCALE GENOMIC DNA]</scope>
    <source>
        <strain evidence="1">W744xW776</strain>
    </source>
</reference>
<dbReference type="EC" id="2.1.1.199" evidence="1"/>
<dbReference type="Proteomes" id="UP000826014">
    <property type="component" value="Chromosome"/>
</dbReference>
<dbReference type="InterPro" id="IPR002903">
    <property type="entry name" value="RsmH"/>
</dbReference>